<dbReference type="InterPro" id="IPR009057">
    <property type="entry name" value="Homeodomain-like_sf"/>
</dbReference>
<keyword evidence="2" id="KW-0238">DNA-binding</keyword>
<protein>
    <submittedName>
        <fullName evidence="5">AraC-like DNA-binding protein</fullName>
    </submittedName>
</protein>
<dbReference type="PANTHER" id="PTHR43280:SF30">
    <property type="entry name" value="MMSAB OPERON REGULATORY PROTEIN"/>
    <property type="match status" value="1"/>
</dbReference>
<comment type="caution">
    <text evidence="5">The sequence shown here is derived from an EMBL/GenBank/DDBJ whole genome shotgun (WGS) entry which is preliminary data.</text>
</comment>
<evidence type="ECO:0000313" key="6">
    <source>
        <dbReference type="Proteomes" id="UP001229346"/>
    </source>
</evidence>
<keyword evidence="3" id="KW-0804">Transcription</keyword>
<feature type="domain" description="HTH araC/xylS-type" evidence="4">
    <location>
        <begin position="173"/>
        <end position="275"/>
    </location>
</feature>
<dbReference type="Pfam" id="PF02311">
    <property type="entry name" value="AraC_binding"/>
    <property type="match status" value="1"/>
</dbReference>
<dbReference type="Pfam" id="PF12833">
    <property type="entry name" value="HTH_18"/>
    <property type="match status" value="1"/>
</dbReference>
<dbReference type="EMBL" id="JAUSSU010000007">
    <property type="protein sequence ID" value="MDQ0114462.1"/>
    <property type="molecule type" value="Genomic_DNA"/>
</dbReference>
<evidence type="ECO:0000256" key="1">
    <source>
        <dbReference type="ARBA" id="ARBA00023015"/>
    </source>
</evidence>
<dbReference type="SUPFAM" id="SSF46689">
    <property type="entry name" value="Homeodomain-like"/>
    <property type="match status" value="2"/>
</dbReference>
<dbReference type="PROSITE" id="PS01124">
    <property type="entry name" value="HTH_ARAC_FAMILY_2"/>
    <property type="match status" value="1"/>
</dbReference>
<gene>
    <name evidence="5" type="ORF">J2T15_003917</name>
</gene>
<dbReference type="InterPro" id="IPR018060">
    <property type="entry name" value="HTH_AraC"/>
</dbReference>
<dbReference type="PANTHER" id="PTHR43280">
    <property type="entry name" value="ARAC-FAMILY TRANSCRIPTIONAL REGULATOR"/>
    <property type="match status" value="1"/>
</dbReference>
<dbReference type="InterPro" id="IPR003313">
    <property type="entry name" value="AraC-bd"/>
</dbReference>
<accession>A0ABT9U5F1</accession>
<evidence type="ECO:0000256" key="3">
    <source>
        <dbReference type="ARBA" id="ARBA00023163"/>
    </source>
</evidence>
<dbReference type="SMART" id="SM00342">
    <property type="entry name" value="HTH_ARAC"/>
    <property type="match status" value="1"/>
</dbReference>
<evidence type="ECO:0000259" key="4">
    <source>
        <dbReference type="PROSITE" id="PS01124"/>
    </source>
</evidence>
<dbReference type="RefSeq" id="WP_307205803.1">
    <property type="nucleotide sequence ID" value="NZ_JAUSSU010000007.1"/>
</dbReference>
<evidence type="ECO:0000256" key="2">
    <source>
        <dbReference type="ARBA" id="ARBA00023125"/>
    </source>
</evidence>
<dbReference type="Gene3D" id="2.60.120.280">
    <property type="entry name" value="Regulatory protein AraC"/>
    <property type="match status" value="1"/>
</dbReference>
<dbReference type="Gene3D" id="1.10.10.60">
    <property type="entry name" value="Homeodomain-like"/>
    <property type="match status" value="2"/>
</dbReference>
<reference evidence="5 6" key="1">
    <citation type="submission" date="2023-07" db="EMBL/GenBank/DDBJ databases">
        <title>Sorghum-associated microbial communities from plants grown in Nebraska, USA.</title>
        <authorList>
            <person name="Schachtman D."/>
        </authorList>
    </citation>
    <scope>NUCLEOTIDE SEQUENCE [LARGE SCALE GENOMIC DNA]</scope>
    <source>
        <strain evidence="5 6">CC482</strain>
    </source>
</reference>
<evidence type="ECO:0000313" key="5">
    <source>
        <dbReference type="EMBL" id="MDQ0114462.1"/>
    </source>
</evidence>
<name>A0ABT9U5F1_PAEHA</name>
<organism evidence="5 6">
    <name type="scientific">Paenibacillus harenae</name>
    <dbReference type="NCBI Taxonomy" id="306543"/>
    <lineage>
        <taxon>Bacteria</taxon>
        <taxon>Bacillati</taxon>
        <taxon>Bacillota</taxon>
        <taxon>Bacilli</taxon>
        <taxon>Bacillales</taxon>
        <taxon>Paenibacillaceae</taxon>
        <taxon>Paenibacillus</taxon>
    </lineage>
</organism>
<keyword evidence="1" id="KW-0805">Transcription regulation</keyword>
<sequence>MTERAFYLPNFSEFRFFCFPHSVGNFVQPTNHNVNRPDGVRDYSLHYVASGSGFIELGGETFQLREGDVFWHIPDDRMRYYRSEEDPWNIFWVQLYGSTLPAFITENGYHQSGIWNLKDGSLLEGTFVSLLDEIEQHNFLRPARISALTYSVLIEFLSNSTPFSPYRGVDNAQKMRALLPEMQRQAHLPFILEDWAAAAGYTPNYFCSLFKKVTRMTPVSYITKCRIQISKHLLVSHPIIPIKEVAERAGYPGFSYFNKKFMESEGVTPGEFRRNHTALDR</sequence>
<proteinExistence type="predicted"/>
<dbReference type="SUPFAM" id="SSF51215">
    <property type="entry name" value="Regulatory protein AraC"/>
    <property type="match status" value="1"/>
</dbReference>
<keyword evidence="6" id="KW-1185">Reference proteome</keyword>
<dbReference type="Proteomes" id="UP001229346">
    <property type="component" value="Unassembled WGS sequence"/>
</dbReference>
<dbReference type="InterPro" id="IPR037923">
    <property type="entry name" value="HTH-like"/>
</dbReference>